<dbReference type="GO" id="GO:0008170">
    <property type="term" value="F:N-methyltransferase activity"/>
    <property type="evidence" value="ECO:0007669"/>
    <property type="project" value="InterPro"/>
</dbReference>
<dbReference type="SUPFAM" id="SSF53335">
    <property type="entry name" value="S-adenosyl-L-methionine-dependent methyltransferases"/>
    <property type="match status" value="1"/>
</dbReference>
<feature type="domain" description="DNA methylase adenine-specific" evidence="10">
    <location>
        <begin position="47"/>
        <end position="332"/>
    </location>
</feature>
<comment type="catalytic activity">
    <reaction evidence="8">
        <text>a 2'-deoxyadenosine in DNA + S-adenosyl-L-methionine = an N(6)-methyl-2'-deoxyadenosine in DNA + S-adenosyl-L-homocysteine + H(+)</text>
        <dbReference type="Rhea" id="RHEA:15197"/>
        <dbReference type="Rhea" id="RHEA-COMP:12418"/>
        <dbReference type="Rhea" id="RHEA-COMP:12419"/>
        <dbReference type="ChEBI" id="CHEBI:15378"/>
        <dbReference type="ChEBI" id="CHEBI:57856"/>
        <dbReference type="ChEBI" id="CHEBI:59789"/>
        <dbReference type="ChEBI" id="CHEBI:90615"/>
        <dbReference type="ChEBI" id="CHEBI:90616"/>
        <dbReference type="EC" id="2.1.1.72"/>
    </reaction>
</comment>
<dbReference type="AlphaFoldDB" id="A0A6V7RNN9"/>
<dbReference type="Pfam" id="PF02384">
    <property type="entry name" value="N6_Mtase"/>
    <property type="match status" value="1"/>
</dbReference>
<dbReference type="InterPro" id="IPR051537">
    <property type="entry name" value="DNA_Adenine_Mtase"/>
</dbReference>
<keyword evidence="6" id="KW-0680">Restriction system</keyword>
<dbReference type="EC" id="2.1.1.72" evidence="2"/>
<evidence type="ECO:0000256" key="5">
    <source>
        <dbReference type="ARBA" id="ARBA00022691"/>
    </source>
</evidence>
<feature type="domain" description="Type I restriction modification DNA specificity" evidence="9">
    <location>
        <begin position="341"/>
        <end position="507"/>
    </location>
</feature>
<dbReference type="EMBL" id="CAJEWE010000011">
    <property type="protein sequence ID" value="CAD2079327.1"/>
    <property type="molecule type" value="Genomic_DNA"/>
</dbReference>
<keyword evidence="12" id="KW-1185">Reference proteome</keyword>
<dbReference type="PANTHER" id="PTHR42933">
    <property type="entry name" value="SLR6095 PROTEIN"/>
    <property type="match status" value="1"/>
</dbReference>
<accession>A0A6V7RNN9</accession>
<dbReference type="GO" id="GO:0032259">
    <property type="term" value="P:methylation"/>
    <property type="evidence" value="ECO:0007669"/>
    <property type="project" value="UniProtKB-KW"/>
</dbReference>
<evidence type="ECO:0000259" key="9">
    <source>
        <dbReference type="Pfam" id="PF01420"/>
    </source>
</evidence>
<proteinExistence type="inferred from homology"/>
<sequence length="533" mass="60993">MSENKQWKQLEKLRGRWHLEEVRNTILGTIENRDNPELNKDIVFELDLLSKSEEELINLFYSLKGTNYENIFFFNDSIENLALEIFKEKSKSNSILDLGSGVGHMLYKAAKNYNYTELEGEEINPDAIKISNIILDKLDAKKEISNVDSTFNFSNTKKYDSVFVDGLFLNANKNQFDDIAKQAGEEFLTTKGRILEWVFVNRILHNIDNDGVGVIVIRDSALTSDYNADIRKQLVESGLIKAVIQLPKNILELTSISTSILVLSKNNAEDITFIDASEEFEVKNRFEAKFSESNIQKIIHSFEQNTSISCVITKDEIRKKHYALNAKRYVNNVVDNLINPVSLTSLVDVIRGRDISKKILDDDKSKAKAGYLINLSDIQDYNIFFPQQEISSEVFEEYKRYKVEPLDIVITARGSGFKVALVREDISDKNMIVSSNLNILRVKDSSIDPYYLFSFLTSQLATEQLEQLSSGSVINVISKKSLDDFQVSLLNQEEQEEIAKQMEETIIDYTSYLEKINNLQSDIKSLFEKTLEV</sequence>
<evidence type="ECO:0000313" key="11">
    <source>
        <dbReference type="EMBL" id="CAD2079327.1"/>
    </source>
</evidence>
<protein>
    <recommendedName>
        <fullName evidence="2">site-specific DNA-methyltransferase (adenine-specific)</fullName>
        <ecNumber evidence="2">2.1.1.72</ecNumber>
    </recommendedName>
</protein>
<dbReference type="Gene3D" id="3.40.50.150">
    <property type="entry name" value="Vaccinia Virus protein VP39"/>
    <property type="match status" value="1"/>
</dbReference>
<evidence type="ECO:0000256" key="1">
    <source>
        <dbReference type="ARBA" id="ARBA00010923"/>
    </source>
</evidence>
<dbReference type="SUPFAM" id="SSF116734">
    <property type="entry name" value="DNA methylase specificity domain"/>
    <property type="match status" value="1"/>
</dbReference>
<dbReference type="InterPro" id="IPR003356">
    <property type="entry name" value="DNA_methylase_A-5"/>
</dbReference>
<evidence type="ECO:0000256" key="6">
    <source>
        <dbReference type="ARBA" id="ARBA00022747"/>
    </source>
</evidence>
<dbReference type="GO" id="GO:0003677">
    <property type="term" value="F:DNA binding"/>
    <property type="evidence" value="ECO:0007669"/>
    <property type="project" value="UniProtKB-KW"/>
</dbReference>
<keyword evidence="4" id="KW-0808">Transferase</keyword>
<dbReference type="GO" id="GO:0009007">
    <property type="term" value="F:site-specific DNA-methyltransferase (adenine-specific) activity"/>
    <property type="evidence" value="ECO:0007669"/>
    <property type="project" value="UniProtKB-EC"/>
</dbReference>
<comment type="caution">
    <text evidence="11">The sequence shown here is derived from an EMBL/GenBank/DDBJ whole genome shotgun (WGS) entry which is preliminary data.</text>
</comment>
<gene>
    <name evidence="11" type="ORF">JEOSCH030_01609</name>
</gene>
<keyword evidence="5" id="KW-0949">S-adenosyl-L-methionine</keyword>
<dbReference type="InterPro" id="IPR000055">
    <property type="entry name" value="Restrct_endonuc_typeI_TRD"/>
</dbReference>
<dbReference type="Gene3D" id="3.90.220.20">
    <property type="entry name" value="DNA methylase specificity domains"/>
    <property type="match status" value="1"/>
</dbReference>
<dbReference type="Pfam" id="PF01420">
    <property type="entry name" value="Methylase_S"/>
    <property type="match status" value="1"/>
</dbReference>
<dbReference type="InterPro" id="IPR029063">
    <property type="entry name" value="SAM-dependent_MTases_sf"/>
</dbReference>
<evidence type="ECO:0000256" key="2">
    <source>
        <dbReference type="ARBA" id="ARBA00011900"/>
    </source>
</evidence>
<evidence type="ECO:0000256" key="4">
    <source>
        <dbReference type="ARBA" id="ARBA00022679"/>
    </source>
</evidence>
<evidence type="ECO:0000256" key="8">
    <source>
        <dbReference type="ARBA" id="ARBA00047942"/>
    </source>
</evidence>
<evidence type="ECO:0000259" key="10">
    <source>
        <dbReference type="Pfam" id="PF02384"/>
    </source>
</evidence>
<keyword evidence="3" id="KW-0489">Methyltransferase</keyword>
<organism evidence="11 12">
    <name type="scientific">Phocicoccus schoeneichii</name>
    <dbReference type="NCBI Taxonomy" id="1812261"/>
    <lineage>
        <taxon>Bacteria</taxon>
        <taxon>Bacillati</taxon>
        <taxon>Bacillota</taxon>
        <taxon>Bacilli</taxon>
        <taxon>Bacillales</taxon>
        <taxon>Salinicoccaceae</taxon>
        <taxon>Phocicoccus</taxon>
    </lineage>
</organism>
<reference evidence="11 12" key="1">
    <citation type="submission" date="2020-07" db="EMBL/GenBank/DDBJ databases">
        <authorList>
            <person name="Criscuolo A."/>
        </authorList>
    </citation>
    <scope>NUCLEOTIDE SEQUENCE [LARGE SCALE GENOMIC DNA]</scope>
    <source>
        <strain evidence="12">CIP 111030</strain>
    </source>
</reference>
<comment type="similarity">
    <text evidence="1">Belongs to the type-I restriction system S methylase family.</text>
</comment>
<dbReference type="GO" id="GO:0009307">
    <property type="term" value="P:DNA restriction-modification system"/>
    <property type="evidence" value="ECO:0007669"/>
    <property type="project" value="UniProtKB-KW"/>
</dbReference>
<dbReference type="RefSeq" id="WP_186088421.1">
    <property type="nucleotide sequence ID" value="NZ_BMDB01000004.1"/>
</dbReference>
<keyword evidence="7" id="KW-0238">DNA-binding</keyword>
<name>A0A6V7RNN9_9BACL</name>
<dbReference type="Proteomes" id="UP000521032">
    <property type="component" value="Unassembled WGS sequence"/>
</dbReference>
<evidence type="ECO:0000256" key="7">
    <source>
        <dbReference type="ARBA" id="ARBA00023125"/>
    </source>
</evidence>
<dbReference type="PANTHER" id="PTHR42933:SF3">
    <property type="entry name" value="TYPE I RESTRICTION ENZYME MJAVIII METHYLASE SUBUNIT"/>
    <property type="match status" value="1"/>
</dbReference>
<evidence type="ECO:0000313" key="12">
    <source>
        <dbReference type="Proteomes" id="UP000521032"/>
    </source>
</evidence>
<dbReference type="InterPro" id="IPR044946">
    <property type="entry name" value="Restrct_endonuc_typeI_TRD_sf"/>
</dbReference>
<evidence type="ECO:0000256" key="3">
    <source>
        <dbReference type="ARBA" id="ARBA00022603"/>
    </source>
</evidence>